<dbReference type="PANTHER" id="PTHR39601:SF2">
    <property type="entry name" value="CHORIOGENIN HMINOR"/>
    <property type="match status" value="1"/>
</dbReference>
<feature type="domain" description="DUF8004" evidence="2">
    <location>
        <begin position="425"/>
        <end position="523"/>
    </location>
</feature>
<feature type="region of interest" description="Disordered" evidence="1">
    <location>
        <begin position="293"/>
        <end position="350"/>
    </location>
</feature>
<evidence type="ECO:0000313" key="4">
    <source>
        <dbReference type="Proteomes" id="UP000094444"/>
    </source>
</evidence>
<organism evidence="3 4">
    <name type="scientific">Diaporthe helianthi</name>
    <dbReference type="NCBI Taxonomy" id="158607"/>
    <lineage>
        <taxon>Eukaryota</taxon>
        <taxon>Fungi</taxon>
        <taxon>Dikarya</taxon>
        <taxon>Ascomycota</taxon>
        <taxon>Pezizomycotina</taxon>
        <taxon>Sordariomycetes</taxon>
        <taxon>Sordariomycetidae</taxon>
        <taxon>Diaporthales</taxon>
        <taxon>Diaporthaceae</taxon>
        <taxon>Diaporthe</taxon>
    </lineage>
</organism>
<reference evidence="3" key="1">
    <citation type="submission" date="2017-09" db="EMBL/GenBank/DDBJ databases">
        <title>Polyketide synthases of a Diaporthe helianthi virulent isolate.</title>
        <authorList>
            <person name="Baroncelli R."/>
        </authorList>
    </citation>
    <scope>NUCLEOTIDE SEQUENCE [LARGE SCALE GENOMIC DNA]</scope>
    <source>
        <strain evidence="3">7/96</strain>
    </source>
</reference>
<evidence type="ECO:0000313" key="3">
    <source>
        <dbReference type="EMBL" id="POS72890.1"/>
    </source>
</evidence>
<evidence type="ECO:0000256" key="1">
    <source>
        <dbReference type="SAM" id="MobiDB-lite"/>
    </source>
</evidence>
<dbReference type="AlphaFoldDB" id="A0A2P5HRJ8"/>
<evidence type="ECO:0000259" key="2">
    <source>
        <dbReference type="Pfam" id="PF26013"/>
    </source>
</evidence>
<dbReference type="InterPro" id="IPR058317">
    <property type="entry name" value="DUF8004"/>
</dbReference>
<sequence length="1098" mass="119808">MSGRSAYVRKKITEPKAKAQHGPDTYLDELPAVALIPARQDSARLGAAHGRGPRPADLSLEADVLSIEGSQSSGSIEGRRLDPSQPKHPLDDFAYARARRPTIKAEDISGVGISKSGMRSVMDQNSEKVRKGIAKAFTFGGKKTRREEVTRPSEIRPESSATVRPSQLPRGGESEPPPVEDREQPPYPHANHTYDPLWDMSLGPASPPPVAKLPALPPPASTPQIKRWIGTGRPVQRWNKLRKDPELWDPNGDVLIYLGHKGQNPRPNPSFRLSSHVIEATESRPLITMLREGSTEDEMTLSPSPRGAPPMLLPRQSSLSAAARDQMTVQRPQASSRNGSQATPPLSEDTILTSTDGQISYEIFFSPPSNASKTEQTRYSVSIRNVFAILHHASLVGLSLCQALSDLHLRMEQFIPQADTDNLSTILAYLGARGIDDVRNEAESAISLLAWCEDPKVRWEEGWRESFLHVAGMYGSVRERSLMESSPDFKRLSPITRALLERASLEMHLRVQAAEEPLATFSFEDMWPPSLSYMSPASGPVVVSPTKACADRLQRFFLSYYRSTWGRWPPPPPPDAVTSDESEEPLWLTRTVAQALQKDFGTLYDYLVNRDIVWDGSETRSSRKWLMVSEGGNKAFEADTDELPMTDVLIEYDNKQRFPHIPHPYPLVPESIPPAANVAAASSGANSKGRKRSKTGSETVPASAGGPQRPGAVERRIQLAYTEATNVYILGSDFAQTDLIDAFVKFEKTDRIGEIDPSLARRARWILIYGILQTLASVSADAPIVRYSDGVDYHLGPRLKGARLPPWAKKGKQPPSIQPQEASHELSYCWLAPRAWNSSNNTSASEEGGLDSQASDDNSPIDTRHGYSFPQPPHPSLSATLSSVGGGRGYSSTQSSRAPSASGQSRGYHPGTSYSESTTSYDAQSDTGTTSSSWLYMSTTSSVTTAPLHGGRTSKASSRTGPRGVARSTDTFGSRRGGGVAPQLASHGSSTRLDEEAEEASGGRGDWPIKAGGRDGGKLHISTAVDSSSGARTRRREGLSSRKESFGVVREGGEDSDDQQWVVRRLNSRPLLGVSDMSSVAQAIKDFDELDVDDIIPR</sequence>
<feature type="region of interest" description="Disordered" evidence="1">
    <location>
        <begin position="135"/>
        <end position="195"/>
    </location>
</feature>
<protein>
    <recommendedName>
        <fullName evidence="2">DUF8004 domain-containing protein</fullName>
    </recommendedName>
</protein>
<dbReference type="Proteomes" id="UP000094444">
    <property type="component" value="Unassembled WGS sequence"/>
</dbReference>
<feature type="compositionally biased region" description="Polar residues" evidence="1">
    <location>
        <begin position="912"/>
        <end position="928"/>
    </location>
</feature>
<feature type="compositionally biased region" description="Low complexity" evidence="1">
    <location>
        <begin position="66"/>
        <end position="76"/>
    </location>
</feature>
<dbReference type="PANTHER" id="PTHR39601">
    <property type="entry name" value="CHORIOGENIN HMINOR"/>
    <property type="match status" value="1"/>
</dbReference>
<feature type="region of interest" description="Disordered" evidence="1">
    <location>
        <begin position="943"/>
        <end position="1043"/>
    </location>
</feature>
<comment type="caution">
    <text evidence="3">The sequence shown here is derived from an EMBL/GenBank/DDBJ whole genome shotgun (WGS) entry which is preliminary data.</text>
</comment>
<gene>
    <name evidence="3" type="ORF">DHEL01_v208713</name>
</gene>
<keyword evidence="4" id="KW-1185">Reference proteome</keyword>
<feature type="compositionally biased region" description="Polar residues" evidence="1">
    <location>
        <begin position="327"/>
        <end position="350"/>
    </location>
</feature>
<name>A0A2P5HRJ8_DIAHE</name>
<dbReference type="OrthoDB" id="5302380at2759"/>
<feature type="region of interest" description="Disordered" evidence="1">
    <location>
        <begin position="840"/>
        <end position="931"/>
    </location>
</feature>
<proteinExistence type="predicted"/>
<dbReference type="STRING" id="158607.A0A2P5HRJ8"/>
<feature type="compositionally biased region" description="Polar residues" evidence="1">
    <location>
        <begin position="852"/>
        <end position="861"/>
    </location>
</feature>
<accession>A0A2P5HRJ8</accession>
<feature type="region of interest" description="Disordered" evidence="1">
    <location>
        <begin position="1"/>
        <end position="25"/>
    </location>
</feature>
<feature type="compositionally biased region" description="Basic and acidic residues" evidence="1">
    <location>
        <begin position="145"/>
        <end position="157"/>
    </location>
</feature>
<dbReference type="EMBL" id="MAVT02000902">
    <property type="protein sequence ID" value="POS72890.1"/>
    <property type="molecule type" value="Genomic_DNA"/>
</dbReference>
<feature type="region of interest" description="Disordered" evidence="1">
    <location>
        <begin position="44"/>
        <end position="101"/>
    </location>
</feature>
<dbReference type="InParanoid" id="A0A2P5HRJ8"/>
<feature type="region of interest" description="Disordered" evidence="1">
    <location>
        <begin position="678"/>
        <end position="711"/>
    </location>
</feature>
<feature type="compositionally biased region" description="Low complexity" evidence="1">
    <location>
        <begin position="678"/>
        <end position="687"/>
    </location>
</feature>
<dbReference type="Pfam" id="PF26013">
    <property type="entry name" value="DUF8004"/>
    <property type="match status" value="1"/>
</dbReference>
<feature type="compositionally biased region" description="Low complexity" evidence="1">
    <location>
        <begin position="891"/>
        <end position="902"/>
    </location>
</feature>